<proteinExistence type="predicted"/>
<dbReference type="GO" id="GO:0009897">
    <property type="term" value="C:external side of plasma membrane"/>
    <property type="evidence" value="ECO:0007669"/>
    <property type="project" value="TreeGrafter"/>
</dbReference>
<dbReference type="InterPro" id="IPR007110">
    <property type="entry name" value="Ig-like_dom"/>
</dbReference>
<gene>
    <name evidence="7" type="ORF">G4P62_018737</name>
</gene>
<dbReference type="GO" id="GO:0007166">
    <property type="term" value="P:cell surface receptor signaling pathway"/>
    <property type="evidence" value="ECO:0007669"/>
    <property type="project" value="TreeGrafter"/>
</dbReference>
<dbReference type="InterPro" id="IPR013783">
    <property type="entry name" value="Ig-like_fold"/>
</dbReference>
<evidence type="ECO:0000313" key="6">
    <source>
        <dbReference type="EMBL" id="KAF7231610.1"/>
    </source>
</evidence>
<dbReference type="InterPro" id="IPR036179">
    <property type="entry name" value="Ig-like_dom_sf"/>
</dbReference>
<evidence type="ECO:0000256" key="3">
    <source>
        <dbReference type="SAM" id="MobiDB-lite"/>
    </source>
</evidence>
<evidence type="ECO:0000256" key="4">
    <source>
        <dbReference type="SAM" id="Phobius"/>
    </source>
</evidence>
<feature type="region of interest" description="Disordered" evidence="3">
    <location>
        <begin position="134"/>
        <end position="163"/>
    </location>
</feature>
<evidence type="ECO:0000313" key="7">
    <source>
        <dbReference type="EMBL" id="KAF7231611.1"/>
    </source>
</evidence>
<reference evidence="7" key="1">
    <citation type="submission" date="2020-03" db="EMBL/GenBank/DDBJ databases">
        <title>Intra-Species Differences in Population Size shape Life History and Genome Evolution.</title>
        <authorList>
            <person name="Willemsen D."/>
            <person name="Cui R."/>
            <person name="Valenzano D.R."/>
        </authorList>
    </citation>
    <scope>NUCLEOTIDE SEQUENCE</scope>
    <source>
        <strain evidence="7">GRZ</strain>
        <tissue evidence="7">Whole</tissue>
    </source>
</reference>
<dbReference type="Pfam" id="PF13895">
    <property type="entry name" value="Ig_2"/>
    <property type="match status" value="1"/>
</dbReference>
<organism evidence="7 8">
    <name type="scientific">Nothobranchius furzeri</name>
    <name type="common">Turquoise killifish</name>
    <dbReference type="NCBI Taxonomy" id="105023"/>
    <lineage>
        <taxon>Eukaryota</taxon>
        <taxon>Metazoa</taxon>
        <taxon>Chordata</taxon>
        <taxon>Craniata</taxon>
        <taxon>Vertebrata</taxon>
        <taxon>Euteleostomi</taxon>
        <taxon>Actinopterygii</taxon>
        <taxon>Neopterygii</taxon>
        <taxon>Teleostei</taxon>
        <taxon>Neoteleostei</taxon>
        <taxon>Acanthomorphata</taxon>
        <taxon>Ovalentaria</taxon>
        <taxon>Atherinomorphae</taxon>
        <taxon>Cyprinodontiformes</taxon>
        <taxon>Nothobranchiidae</taxon>
        <taxon>Nothobranchius</taxon>
    </lineage>
</organism>
<comment type="caution">
    <text evidence="7">The sequence shown here is derived from an EMBL/GenBank/DDBJ whole genome shotgun (WGS) entry which is preliminary data.</text>
</comment>
<keyword evidence="2" id="KW-1015">Disulfide bond</keyword>
<dbReference type="PANTHER" id="PTHR11481">
    <property type="entry name" value="IMMUNOGLOBULIN FC RECEPTOR"/>
    <property type="match status" value="1"/>
</dbReference>
<evidence type="ECO:0000259" key="5">
    <source>
        <dbReference type="PROSITE" id="PS50835"/>
    </source>
</evidence>
<keyword evidence="4" id="KW-0472">Membrane</keyword>
<accession>A0A9D3C3D5</accession>
<dbReference type="InterPro" id="IPR050488">
    <property type="entry name" value="Ig_Fc_receptor"/>
</dbReference>
<dbReference type="Proteomes" id="UP000822369">
    <property type="component" value="Chromosome 1"/>
</dbReference>
<evidence type="ECO:0000256" key="2">
    <source>
        <dbReference type="ARBA" id="ARBA00023157"/>
    </source>
</evidence>
<evidence type="ECO:0000256" key="1">
    <source>
        <dbReference type="ARBA" id="ARBA00022729"/>
    </source>
</evidence>
<dbReference type="PANTHER" id="PTHR11481:SF64">
    <property type="entry name" value="FC RECEPTOR-LIKE PROTEIN 4"/>
    <property type="match status" value="1"/>
</dbReference>
<dbReference type="GO" id="GO:0004888">
    <property type="term" value="F:transmembrane signaling receptor activity"/>
    <property type="evidence" value="ECO:0007669"/>
    <property type="project" value="TreeGrafter"/>
</dbReference>
<dbReference type="KEGG" id="nfu:107396737"/>
<sequence>MSTGWTLRRNTTEETRTQCGADWGLLKGSSCTISYVTPWETGVYWCEGVGGASSSSINLTVTGGPVVLQSPVLPVMEGHDVTLSCQSKTPPSSLTADFYRDDVIIGSQPTGHMTLQRVSRSDEGLYRCEIRGHGKSPSSWLSVTGGIPSTSRPTTRAPPTSVASPPSSFSLQVKLLLLLVVFCPYFISTLLMVSLYRRRAAGGDLSISKVMSPHRNTEQGLDADYDVITEHHF</sequence>
<dbReference type="PROSITE" id="PS50835">
    <property type="entry name" value="IG_LIKE"/>
    <property type="match status" value="1"/>
</dbReference>
<dbReference type="EMBL" id="JAAVVJ010000001">
    <property type="protein sequence ID" value="KAF7231611.1"/>
    <property type="molecule type" value="Genomic_DNA"/>
</dbReference>
<keyword evidence="1" id="KW-0732">Signal</keyword>
<dbReference type="EMBL" id="JAAVVJ010000001">
    <property type="protein sequence ID" value="KAF7231610.1"/>
    <property type="molecule type" value="Genomic_DNA"/>
</dbReference>
<dbReference type="GO" id="GO:0006955">
    <property type="term" value="P:immune response"/>
    <property type="evidence" value="ECO:0007669"/>
    <property type="project" value="TreeGrafter"/>
</dbReference>
<dbReference type="AlphaFoldDB" id="A0A9D3C3D5"/>
<keyword evidence="4" id="KW-0812">Transmembrane</keyword>
<dbReference type="OMA" id="PHRNTEQ"/>
<feature type="transmembrane region" description="Helical" evidence="4">
    <location>
        <begin position="175"/>
        <end position="196"/>
    </location>
</feature>
<dbReference type="Gene3D" id="2.60.40.10">
    <property type="entry name" value="Immunoglobulins"/>
    <property type="match status" value="1"/>
</dbReference>
<evidence type="ECO:0000313" key="8">
    <source>
        <dbReference type="Proteomes" id="UP000822369"/>
    </source>
</evidence>
<keyword evidence="4" id="KW-1133">Transmembrane helix</keyword>
<dbReference type="InterPro" id="IPR003599">
    <property type="entry name" value="Ig_sub"/>
</dbReference>
<dbReference type="SUPFAM" id="SSF48726">
    <property type="entry name" value="Immunoglobulin"/>
    <property type="match status" value="1"/>
</dbReference>
<feature type="domain" description="Ig-like" evidence="5">
    <location>
        <begin position="65"/>
        <end position="144"/>
    </location>
</feature>
<feature type="compositionally biased region" description="Low complexity" evidence="3">
    <location>
        <begin position="148"/>
        <end position="163"/>
    </location>
</feature>
<name>A0A9D3C3D5_NOTFU</name>
<dbReference type="SMART" id="SM00409">
    <property type="entry name" value="IG"/>
    <property type="match status" value="1"/>
</dbReference>
<protein>
    <submittedName>
        <fullName evidence="6">Transcript variant X1</fullName>
    </submittedName>
    <submittedName>
        <fullName evidence="7">Transcript variant X2</fullName>
    </submittedName>
</protein>